<comment type="caution">
    <text evidence="3">The sequence shown here is derived from an EMBL/GenBank/DDBJ whole genome shotgun (WGS) entry which is preliminary data.</text>
</comment>
<dbReference type="RefSeq" id="WP_215238926.1">
    <property type="nucleotide sequence ID" value="NZ_CAJRAF010000002.1"/>
</dbReference>
<dbReference type="Pfam" id="PF13439">
    <property type="entry name" value="Glyco_transf_4"/>
    <property type="match status" value="1"/>
</dbReference>
<dbReference type="EMBL" id="CAJRAF010000002">
    <property type="protein sequence ID" value="CAG4999676.1"/>
    <property type="molecule type" value="Genomic_DNA"/>
</dbReference>
<feature type="domain" description="Glycosyltransferase subfamily 4-like N-terminal" evidence="2">
    <location>
        <begin position="13"/>
        <end position="222"/>
    </location>
</feature>
<keyword evidence="4" id="KW-1185">Reference proteome</keyword>
<dbReference type="SUPFAM" id="SSF53756">
    <property type="entry name" value="UDP-Glycosyltransferase/glycogen phosphorylase"/>
    <property type="match status" value="1"/>
</dbReference>
<reference evidence="3" key="1">
    <citation type="submission" date="2021-04" db="EMBL/GenBank/DDBJ databases">
        <authorList>
            <person name="Rodrigo-Torres L."/>
            <person name="Arahal R. D."/>
            <person name="Lucena T."/>
        </authorList>
    </citation>
    <scope>NUCLEOTIDE SEQUENCE</scope>
    <source>
        <strain evidence="3">CECT 9275</strain>
    </source>
</reference>
<evidence type="ECO:0000313" key="4">
    <source>
        <dbReference type="Proteomes" id="UP000680038"/>
    </source>
</evidence>
<evidence type="ECO:0000259" key="2">
    <source>
        <dbReference type="Pfam" id="PF13439"/>
    </source>
</evidence>
<sequence length="417" mass="47737">MKILSLSHSDINGGAARASFRIFEALHKSGVEIEMLVKYKESAHEKVLLADDFTKQGLAGQIDLFKTKVENRWYKWKIGNYNHRKDTFISNLSSVSLSEAFAKLDFDILHLHWISHQFLDLEELKYIKKPIVWTLHDCWAFTGICHYFDDCDNYRGACGSCNLLNSARDRDLSREIWEKKSRIYRQCNIHVVTPSKWLGESASRSSLLGRFPITVIPYPINTGKFKSVDKVLAKERLGLSRDRNYILYGAMNALDDVRKGFHFVRRVFELLPMGKHSNIELLILGSNVKELSNINGYRIRYLGSINQDTQLMDILSAADVVIAPSISENLSLMIMEAMACETPVVGFNIGGNPDLIDHKRNGYLAAPFSVEDLSHGMMWCLNENHNDRLSAEARKKVFNNFNEKRISAEYLKLYESL</sequence>
<feature type="domain" description="Glycosyl transferase family 1" evidence="1">
    <location>
        <begin position="251"/>
        <end position="395"/>
    </location>
</feature>
<dbReference type="PANTHER" id="PTHR12526:SF637">
    <property type="entry name" value="GLYCOSYLTRANSFERASE EPSF-RELATED"/>
    <property type="match status" value="1"/>
</dbReference>
<dbReference type="EC" id="2.4.1.250" evidence="3"/>
<dbReference type="Gene3D" id="3.40.50.2000">
    <property type="entry name" value="Glycogen Phosphorylase B"/>
    <property type="match status" value="2"/>
</dbReference>
<dbReference type="GO" id="GO:0102710">
    <property type="term" value="F:D-inositol-3-phosphate glycosyltransferase activity"/>
    <property type="evidence" value="ECO:0007669"/>
    <property type="project" value="UniProtKB-EC"/>
</dbReference>
<gene>
    <name evidence="3" type="primary">mshA_7</name>
    <name evidence="3" type="ORF">DYBT9275_02277</name>
</gene>
<organism evidence="3 4">
    <name type="scientific">Dyadobacter helix</name>
    <dbReference type="NCBI Taxonomy" id="2822344"/>
    <lineage>
        <taxon>Bacteria</taxon>
        <taxon>Pseudomonadati</taxon>
        <taxon>Bacteroidota</taxon>
        <taxon>Cytophagia</taxon>
        <taxon>Cytophagales</taxon>
        <taxon>Spirosomataceae</taxon>
        <taxon>Dyadobacter</taxon>
    </lineage>
</organism>
<dbReference type="InterPro" id="IPR001296">
    <property type="entry name" value="Glyco_trans_1"/>
</dbReference>
<accession>A0A916JAJ3</accession>
<keyword evidence="3" id="KW-0808">Transferase</keyword>
<dbReference type="AlphaFoldDB" id="A0A916JAJ3"/>
<dbReference type="PANTHER" id="PTHR12526">
    <property type="entry name" value="GLYCOSYLTRANSFERASE"/>
    <property type="match status" value="1"/>
</dbReference>
<dbReference type="CDD" id="cd03825">
    <property type="entry name" value="GT4_WcaC-like"/>
    <property type="match status" value="1"/>
</dbReference>
<evidence type="ECO:0000313" key="3">
    <source>
        <dbReference type="EMBL" id="CAG4999676.1"/>
    </source>
</evidence>
<proteinExistence type="predicted"/>
<keyword evidence="3" id="KW-0328">Glycosyltransferase</keyword>
<name>A0A916JAJ3_9BACT</name>
<dbReference type="InterPro" id="IPR028098">
    <property type="entry name" value="Glyco_trans_4-like_N"/>
</dbReference>
<protein>
    <submittedName>
        <fullName evidence="3">D-inositol-3-phosphate glycosyltransferase</fullName>
        <ecNumber evidence="3">2.4.1.250</ecNumber>
    </submittedName>
</protein>
<evidence type="ECO:0000259" key="1">
    <source>
        <dbReference type="Pfam" id="PF00534"/>
    </source>
</evidence>
<dbReference type="Pfam" id="PF00534">
    <property type="entry name" value="Glycos_transf_1"/>
    <property type="match status" value="1"/>
</dbReference>
<dbReference type="Proteomes" id="UP000680038">
    <property type="component" value="Unassembled WGS sequence"/>
</dbReference>